<keyword evidence="3 9" id="KW-0031">Aminopeptidase</keyword>
<keyword evidence="8 9" id="KW-0482">Metalloprotease</keyword>
<comment type="similarity">
    <text evidence="2 9">Belongs to the peptidase M18 family.</text>
</comment>
<protein>
    <recommendedName>
        <fullName evidence="10">M18 family aminopeptidase</fullName>
        <ecNumber evidence="10">3.4.11.-</ecNumber>
    </recommendedName>
</protein>
<dbReference type="PRINTS" id="PR00932">
    <property type="entry name" value="AMINO1PTASE"/>
</dbReference>
<sequence>MKKEEVKKLGEKLTMKKKNAWFTLDRDAVFAYSKDYINFIGKSVTERLAVKHLVDLLRENGFKPLSSFEESGVKKGDRIYITKGGKALIAAVIGEDLKDGIDMVAAHLDAPRLDLKPSPLVEDSELAMLKTHYYGGVKKYQWLNIPLAFVGTVVKSNGESVDVSIGMSSDDPVFVISDLLPHLDNREGDFRKVFQGKDLNAMSGSIPITDVKDFENPVKLMFLNLLYEKYGLVEEDFFSADIQLVPAIEPREVGLDRSMIGAYAHDDRVCSYTAITALKDMSSIENPKRTAMVLLFDREEIGSEGVTGAKGRFWVAFIEKLLNLSGEKGLYEIDFLLEKSRMISGDVAAGFDPTFKDAHDQTNAARFGYGIAILKYTGSRGKSGTSEASAEFMGYVRKLLNEKGVHWQSTILGEVDRGGGGTVAKFFAERGVTVVDAGTAVFGMHSPFELLSKADLYETYRAYKAFLEGGDV</sequence>
<dbReference type="PANTHER" id="PTHR28570:SF2">
    <property type="entry name" value="M18 FAMILY AMINOPEPTIDASE 1-RELATED"/>
    <property type="match status" value="1"/>
</dbReference>
<dbReference type="NCBIfam" id="NF002600">
    <property type="entry name" value="PRK02256.1"/>
    <property type="match status" value="1"/>
</dbReference>
<accession>A0A7C1CX51</accession>
<dbReference type="GO" id="GO:0006508">
    <property type="term" value="P:proteolysis"/>
    <property type="evidence" value="ECO:0007669"/>
    <property type="project" value="UniProtKB-KW"/>
</dbReference>
<evidence type="ECO:0000256" key="6">
    <source>
        <dbReference type="ARBA" id="ARBA00022801"/>
    </source>
</evidence>
<dbReference type="AlphaFoldDB" id="A0A7C1CX51"/>
<dbReference type="GO" id="GO:0008237">
    <property type="term" value="F:metallopeptidase activity"/>
    <property type="evidence" value="ECO:0007669"/>
    <property type="project" value="UniProtKB-KW"/>
</dbReference>
<dbReference type="InterPro" id="IPR001948">
    <property type="entry name" value="Peptidase_M18"/>
</dbReference>
<evidence type="ECO:0000256" key="9">
    <source>
        <dbReference type="RuleBase" id="RU004386"/>
    </source>
</evidence>
<proteinExistence type="inferred from homology"/>
<reference evidence="11" key="1">
    <citation type="journal article" date="2020" name="mSystems">
        <title>Genome- and Community-Level Interaction Insights into Carbon Utilization and Element Cycling Functions of Hydrothermarchaeota in Hydrothermal Sediment.</title>
        <authorList>
            <person name="Zhou Z."/>
            <person name="Liu Y."/>
            <person name="Xu W."/>
            <person name="Pan J."/>
            <person name="Luo Z.H."/>
            <person name="Li M."/>
        </authorList>
    </citation>
    <scope>NUCLEOTIDE SEQUENCE [LARGE SCALE GENOMIC DNA]</scope>
    <source>
        <strain evidence="11">SpSt-1179</strain>
    </source>
</reference>
<keyword evidence="6 9" id="KW-0378">Hydrolase</keyword>
<dbReference type="EC" id="3.4.11.-" evidence="10"/>
<evidence type="ECO:0000256" key="5">
    <source>
        <dbReference type="ARBA" id="ARBA00022723"/>
    </source>
</evidence>
<dbReference type="SUPFAM" id="SSF53187">
    <property type="entry name" value="Zn-dependent exopeptidases"/>
    <property type="match status" value="1"/>
</dbReference>
<dbReference type="Gene3D" id="3.40.630.10">
    <property type="entry name" value="Zn peptidases"/>
    <property type="match status" value="1"/>
</dbReference>
<gene>
    <name evidence="11" type="ORF">ENN47_08105</name>
</gene>
<keyword evidence="7 9" id="KW-0862">Zinc</keyword>
<dbReference type="InterPro" id="IPR023358">
    <property type="entry name" value="Peptidase_M18_dom2"/>
</dbReference>
<keyword evidence="5 9" id="KW-0479">Metal-binding</keyword>
<dbReference type="GO" id="GO:0004177">
    <property type="term" value="F:aminopeptidase activity"/>
    <property type="evidence" value="ECO:0007669"/>
    <property type="project" value="UniProtKB-KW"/>
</dbReference>
<dbReference type="Proteomes" id="UP000886198">
    <property type="component" value="Unassembled WGS sequence"/>
</dbReference>
<evidence type="ECO:0000256" key="7">
    <source>
        <dbReference type="ARBA" id="ARBA00022833"/>
    </source>
</evidence>
<dbReference type="EMBL" id="DSBT01000234">
    <property type="protein sequence ID" value="HDP78131.1"/>
    <property type="molecule type" value="Genomic_DNA"/>
</dbReference>
<dbReference type="GO" id="GO:0005737">
    <property type="term" value="C:cytoplasm"/>
    <property type="evidence" value="ECO:0007669"/>
    <property type="project" value="UniProtKB-ARBA"/>
</dbReference>
<evidence type="ECO:0000256" key="4">
    <source>
        <dbReference type="ARBA" id="ARBA00022670"/>
    </source>
</evidence>
<evidence type="ECO:0000256" key="1">
    <source>
        <dbReference type="ARBA" id="ARBA00001947"/>
    </source>
</evidence>
<evidence type="ECO:0000256" key="3">
    <source>
        <dbReference type="ARBA" id="ARBA00022438"/>
    </source>
</evidence>
<dbReference type="PANTHER" id="PTHR28570">
    <property type="entry name" value="ASPARTYL AMINOPEPTIDASE"/>
    <property type="match status" value="1"/>
</dbReference>
<evidence type="ECO:0000313" key="11">
    <source>
        <dbReference type="EMBL" id="HDP78131.1"/>
    </source>
</evidence>
<organism evidence="11">
    <name type="scientific">Mesotoga infera</name>
    <dbReference type="NCBI Taxonomy" id="1236046"/>
    <lineage>
        <taxon>Bacteria</taxon>
        <taxon>Thermotogati</taxon>
        <taxon>Thermotogota</taxon>
        <taxon>Thermotogae</taxon>
        <taxon>Kosmotogales</taxon>
        <taxon>Kosmotogaceae</taxon>
        <taxon>Mesotoga</taxon>
    </lineage>
</organism>
<dbReference type="SUPFAM" id="SSF101821">
    <property type="entry name" value="Aminopeptidase/glucanase lid domain"/>
    <property type="match status" value="1"/>
</dbReference>
<dbReference type="Gene3D" id="2.30.250.10">
    <property type="entry name" value="Aminopeptidase i, Domain 2"/>
    <property type="match status" value="1"/>
</dbReference>
<name>A0A7C1CX51_9BACT</name>
<evidence type="ECO:0000256" key="8">
    <source>
        <dbReference type="ARBA" id="ARBA00023049"/>
    </source>
</evidence>
<dbReference type="GO" id="GO:0008270">
    <property type="term" value="F:zinc ion binding"/>
    <property type="evidence" value="ECO:0007669"/>
    <property type="project" value="InterPro"/>
</dbReference>
<comment type="caution">
    <text evidence="11">The sequence shown here is derived from an EMBL/GenBank/DDBJ whole genome shotgun (WGS) entry which is preliminary data.</text>
</comment>
<evidence type="ECO:0000256" key="2">
    <source>
        <dbReference type="ARBA" id="ARBA00008290"/>
    </source>
</evidence>
<comment type="cofactor">
    <cofactor evidence="1 10">
        <name>Zn(2+)</name>
        <dbReference type="ChEBI" id="CHEBI:29105"/>
    </cofactor>
</comment>
<dbReference type="Pfam" id="PF02127">
    <property type="entry name" value="Peptidase_M18"/>
    <property type="match status" value="1"/>
</dbReference>
<evidence type="ECO:0000256" key="10">
    <source>
        <dbReference type="RuleBase" id="RU004387"/>
    </source>
</evidence>
<keyword evidence="4 9" id="KW-0645">Protease</keyword>